<gene>
    <name evidence="2" type="ORF">KQI42_13005</name>
</gene>
<name>A0ABS6E9Q2_9FIRM</name>
<accession>A0ABS6E9Q2</accession>
<evidence type="ECO:0000313" key="3">
    <source>
        <dbReference type="Proteomes" id="UP000749471"/>
    </source>
</evidence>
<organism evidence="2 3">
    <name type="scientific">Tissierella simiarum</name>
    <dbReference type="NCBI Taxonomy" id="2841534"/>
    <lineage>
        <taxon>Bacteria</taxon>
        <taxon>Bacillati</taxon>
        <taxon>Bacillota</taxon>
        <taxon>Tissierellia</taxon>
        <taxon>Tissierellales</taxon>
        <taxon>Tissierellaceae</taxon>
        <taxon>Tissierella</taxon>
    </lineage>
</organism>
<sequence>MEYIIGIDGGGTKTKGYISDSSGNILGSAFSDTSNYLSAGIDKAEDSLNCVITKLCEKQNIEKNQIGLISLGLAGAGREKSESIIRDMIKNIGINGEVILNNDAYIALVGAHGKEEGIITISGTGSISLGSDGAGNLIRAGGWGHILGDEGSGYYFAREGLIAVLKHEDGRGNKTVIKEKVFNYLSIKKIDSLIEYVYNNLTMKNLISDLSPLIIESAEEGDIVANIIIDKGLDELIVMTSTIRSKLSETKDVALAGGVFEKSQLVKSKFIERLQLKDPSLQVIDNKYDNSVGSLIVGWKKRKINYNDKKISEQIKRVLEYK</sequence>
<dbReference type="Pfam" id="PF01869">
    <property type="entry name" value="BcrAD_BadFG"/>
    <property type="match status" value="1"/>
</dbReference>
<feature type="domain" description="ATPase BadF/BadG/BcrA/BcrD type" evidence="1">
    <location>
        <begin position="5"/>
        <end position="292"/>
    </location>
</feature>
<keyword evidence="3" id="KW-1185">Reference proteome</keyword>
<proteinExistence type="predicted"/>
<reference evidence="2 3" key="1">
    <citation type="submission" date="2021-06" db="EMBL/GenBank/DDBJ databases">
        <authorList>
            <person name="Sun Q."/>
            <person name="Li D."/>
        </authorList>
    </citation>
    <scope>NUCLEOTIDE SEQUENCE [LARGE SCALE GENOMIC DNA]</scope>
    <source>
        <strain evidence="2 3">MSJ-40</strain>
    </source>
</reference>
<dbReference type="PANTHER" id="PTHR43190">
    <property type="entry name" value="N-ACETYL-D-GLUCOSAMINE KINASE"/>
    <property type="match status" value="1"/>
</dbReference>
<dbReference type="PANTHER" id="PTHR43190:SF3">
    <property type="entry name" value="N-ACETYL-D-GLUCOSAMINE KINASE"/>
    <property type="match status" value="1"/>
</dbReference>
<evidence type="ECO:0000259" key="1">
    <source>
        <dbReference type="Pfam" id="PF01869"/>
    </source>
</evidence>
<evidence type="ECO:0000313" key="2">
    <source>
        <dbReference type="EMBL" id="MBU5438939.1"/>
    </source>
</evidence>
<dbReference type="InterPro" id="IPR052519">
    <property type="entry name" value="Euk-type_GlcNAc_Kinase"/>
</dbReference>
<comment type="caution">
    <text evidence="2">The sequence shown here is derived from an EMBL/GenBank/DDBJ whole genome shotgun (WGS) entry which is preliminary data.</text>
</comment>
<protein>
    <recommendedName>
        <fullName evidence="1">ATPase BadF/BadG/BcrA/BcrD type domain-containing protein</fullName>
    </recommendedName>
</protein>
<dbReference type="EMBL" id="JAHLPM010000011">
    <property type="protein sequence ID" value="MBU5438939.1"/>
    <property type="molecule type" value="Genomic_DNA"/>
</dbReference>
<dbReference type="InterPro" id="IPR002731">
    <property type="entry name" value="ATPase_BadF"/>
</dbReference>
<dbReference type="Proteomes" id="UP000749471">
    <property type="component" value="Unassembled WGS sequence"/>
</dbReference>
<dbReference type="CDD" id="cd24007">
    <property type="entry name" value="ASKHA_NBD_eukNAGK-like"/>
    <property type="match status" value="1"/>
</dbReference>
<dbReference type="RefSeq" id="WP_216520455.1">
    <property type="nucleotide sequence ID" value="NZ_JAHLPM010000011.1"/>
</dbReference>